<accession>A0A6J6ELZ7</accession>
<evidence type="ECO:0000256" key="1">
    <source>
        <dbReference type="ARBA" id="ARBA00023125"/>
    </source>
</evidence>
<dbReference type="PROSITE" id="PS50043">
    <property type="entry name" value="HTH_LUXR_2"/>
    <property type="match status" value="1"/>
</dbReference>
<dbReference type="AlphaFoldDB" id="A0A6J6ELZ7"/>
<dbReference type="PANTHER" id="PTHR45566">
    <property type="entry name" value="HTH-TYPE TRANSCRIPTIONAL REGULATOR YHJB-RELATED"/>
    <property type="match status" value="1"/>
</dbReference>
<evidence type="ECO:0000259" key="3">
    <source>
        <dbReference type="PROSITE" id="PS50110"/>
    </source>
</evidence>
<evidence type="ECO:0000313" key="4">
    <source>
        <dbReference type="EMBL" id="CAB4576886.1"/>
    </source>
</evidence>
<dbReference type="InterPro" id="IPR001789">
    <property type="entry name" value="Sig_transdc_resp-reg_receiver"/>
</dbReference>
<protein>
    <submittedName>
        <fullName evidence="4">Unannotated protein</fullName>
    </submittedName>
</protein>
<dbReference type="InterPro" id="IPR016032">
    <property type="entry name" value="Sig_transdc_resp-reg_C-effctor"/>
</dbReference>
<proteinExistence type="predicted"/>
<dbReference type="SUPFAM" id="SSF46894">
    <property type="entry name" value="C-terminal effector domain of the bipartite response regulators"/>
    <property type="match status" value="1"/>
</dbReference>
<gene>
    <name evidence="4" type="ORF">UFOPK1493_02774</name>
</gene>
<feature type="domain" description="HTH luxR-type" evidence="2">
    <location>
        <begin position="129"/>
        <end position="194"/>
    </location>
</feature>
<dbReference type="InterPro" id="IPR051015">
    <property type="entry name" value="EvgA-like"/>
</dbReference>
<evidence type="ECO:0000259" key="2">
    <source>
        <dbReference type="PROSITE" id="PS50043"/>
    </source>
</evidence>
<reference evidence="4" key="1">
    <citation type="submission" date="2020-05" db="EMBL/GenBank/DDBJ databases">
        <authorList>
            <person name="Chiriac C."/>
            <person name="Salcher M."/>
            <person name="Ghai R."/>
            <person name="Kavagutti S V."/>
        </authorList>
    </citation>
    <scope>NUCLEOTIDE SEQUENCE</scope>
</reference>
<keyword evidence="1" id="KW-0238">DNA-binding</keyword>
<dbReference type="Gene3D" id="3.40.50.2300">
    <property type="match status" value="1"/>
</dbReference>
<dbReference type="Pfam" id="PF00196">
    <property type="entry name" value="GerE"/>
    <property type="match status" value="1"/>
</dbReference>
<dbReference type="SMART" id="SM00421">
    <property type="entry name" value="HTH_LUXR"/>
    <property type="match status" value="1"/>
</dbReference>
<dbReference type="InterPro" id="IPR011006">
    <property type="entry name" value="CheY-like_superfamily"/>
</dbReference>
<sequence>MRGAVVYLTALGIDVCGTIDDPRRLVRTVDQLHPDVVLIEPVMGPKGAAWAHVDELLAAHPSAAVTVLTCELTPVAVDTALEHGCLGVLPKTCSVDALGTAIRTVAAGERYLHPRALAALLQRRQTGESHRVAKALSARELGVLARVAEGMTNAEIGADLGISADTVKTHLARTLDKLSARDRTHAVARAMRLGLLS</sequence>
<dbReference type="EMBL" id="CAEZSR010000126">
    <property type="protein sequence ID" value="CAB4576886.1"/>
    <property type="molecule type" value="Genomic_DNA"/>
</dbReference>
<dbReference type="SUPFAM" id="SSF52172">
    <property type="entry name" value="CheY-like"/>
    <property type="match status" value="1"/>
</dbReference>
<dbReference type="GO" id="GO:0006355">
    <property type="term" value="P:regulation of DNA-templated transcription"/>
    <property type="evidence" value="ECO:0007669"/>
    <property type="project" value="InterPro"/>
</dbReference>
<dbReference type="PANTHER" id="PTHR45566:SF2">
    <property type="entry name" value="NARL SUBFAMILY"/>
    <property type="match status" value="1"/>
</dbReference>
<dbReference type="InterPro" id="IPR000792">
    <property type="entry name" value="Tscrpt_reg_LuxR_C"/>
</dbReference>
<dbReference type="GO" id="GO:0000160">
    <property type="term" value="P:phosphorelay signal transduction system"/>
    <property type="evidence" value="ECO:0007669"/>
    <property type="project" value="InterPro"/>
</dbReference>
<organism evidence="4">
    <name type="scientific">freshwater metagenome</name>
    <dbReference type="NCBI Taxonomy" id="449393"/>
    <lineage>
        <taxon>unclassified sequences</taxon>
        <taxon>metagenomes</taxon>
        <taxon>ecological metagenomes</taxon>
    </lineage>
</organism>
<name>A0A6J6ELZ7_9ZZZZ</name>
<dbReference type="PROSITE" id="PS50110">
    <property type="entry name" value="RESPONSE_REGULATORY"/>
    <property type="match status" value="1"/>
</dbReference>
<dbReference type="PRINTS" id="PR00038">
    <property type="entry name" value="HTHLUXR"/>
</dbReference>
<dbReference type="CDD" id="cd06170">
    <property type="entry name" value="LuxR_C_like"/>
    <property type="match status" value="1"/>
</dbReference>
<feature type="domain" description="Response regulatory" evidence="3">
    <location>
        <begin position="1"/>
        <end position="106"/>
    </location>
</feature>
<dbReference type="GO" id="GO:0003677">
    <property type="term" value="F:DNA binding"/>
    <property type="evidence" value="ECO:0007669"/>
    <property type="project" value="UniProtKB-KW"/>
</dbReference>
<dbReference type="PROSITE" id="PS00622">
    <property type="entry name" value="HTH_LUXR_1"/>
    <property type="match status" value="1"/>
</dbReference>